<comment type="caution">
    <text evidence="1">The sequence shown here is derived from an EMBL/GenBank/DDBJ whole genome shotgun (WGS) entry which is preliminary data.</text>
</comment>
<accession>A0A4Y2E8A0</accession>
<dbReference type="Proteomes" id="UP000499080">
    <property type="component" value="Unassembled WGS sequence"/>
</dbReference>
<evidence type="ECO:0000313" key="1">
    <source>
        <dbReference type="EMBL" id="GBM25392.1"/>
    </source>
</evidence>
<sequence length="130" mass="13987">MLMLKSCVLEFPCEFSSETEETQRVGDGILERTLGCEEVGDLMQDGGCAGTVVDLMVSFTVKSCVVNGELEIKGSLFATVKELEVNGDDCKVSSCLEDEGEDEARAIVASIALVSSWSKGERVLPPLLDF</sequence>
<organism evidence="1 2">
    <name type="scientific">Araneus ventricosus</name>
    <name type="common">Orbweaver spider</name>
    <name type="synonym">Epeira ventricosa</name>
    <dbReference type="NCBI Taxonomy" id="182803"/>
    <lineage>
        <taxon>Eukaryota</taxon>
        <taxon>Metazoa</taxon>
        <taxon>Ecdysozoa</taxon>
        <taxon>Arthropoda</taxon>
        <taxon>Chelicerata</taxon>
        <taxon>Arachnida</taxon>
        <taxon>Araneae</taxon>
        <taxon>Araneomorphae</taxon>
        <taxon>Entelegynae</taxon>
        <taxon>Araneoidea</taxon>
        <taxon>Araneidae</taxon>
        <taxon>Araneus</taxon>
    </lineage>
</organism>
<gene>
    <name evidence="1" type="ORF">AVEN_258665_1</name>
</gene>
<keyword evidence="2" id="KW-1185">Reference proteome</keyword>
<protein>
    <submittedName>
        <fullName evidence="1">Uncharacterized protein</fullName>
    </submittedName>
</protein>
<name>A0A4Y2E8A0_ARAVE</name>
<dbReference type="AlphaFoldDB" id="A0A4Y2E8A0"/>
<proteinExistence type="predicted"/>
<evidence type="ECO:0000313" key="2">
    <source>
        <dbReference type="Proteomes" id="UP000499080"/>
    </source>
</evidence>
<reference evidence="1 2" key="1">
    <citation type="journal article" date="2019" name="Sci. Rep.">
        <title>Orb-weaving spider Araneus ventricosus genome elucidates the spidroin gene catalogue.</title>
        <authorList>
            <person name="Kono N."/>
            <person name="Nakamura H."/>
            <person name="Ohtoshi R."/>
            <person name="Moran D.A.P."/>
            <person name="Shinohara A."/>
            <person name="Yoshida Y."/>
            <person name="Fujiwara M."/>
            <person name="Mori M."/>
            <person name="Tomita M."/>
            <person name="Arakawa K."/>
        </authorList>
    </citation>
    <scope>NUCLEOTIDE SEQUENCE [LARGE SCALE GENOMIC DNA]</scope>
</reference>
<dbReference type="EMBL" id="BGPR01091951">
    <property type="protein sequence ID" value="GBM25392.1"/>
    <property type="molecule type" value="Genomic_DNA"/>
</dbReference>